<reference evidence="4 5" key="1">
    <citation type="submission" date="2019-04" db="EMBL/GenBank/DDBJ databases">
        <title>Complete genome sequence of Agrobacterium tumefaciens CFBP7129.</title>
        <authorList>
            <person name="Haryono M."/>
            <person name="Lin Y.-C."/>
            <person name="Lai E.-M."/>
            <person name="Kuo C.-H."/>
        </authorList>
    </citation>
    <scope>NUCLEOTIDE SEQUENCE [LARGE SCALE GENOMIC DNA]</scope>
    <source>
        <strain evidence="4 5">CFBP7129</strain>
        <plasmid evidence="5">patcfbp7129b</plasmid>
    </source>
</reference>
<dbReference type="PRINTS" id="PR00111">
    <property type="entry name" value="ABHYDROLASE"/>
</dbReference>
<dbReference type="SUPFAM" id="SSF51230">
    <property type="entry name" value="Single hybrid motif"/>
    <property type="match status" value="1"/>
</dbReference>
<protein>
    <submittedName>
        <fullName evidence="4">Acetoin dehydrogenase dihydrolipoyllysine-residue acetyltransferase subunit</fullName>
    </submittedName>
</protein>
<dbReference type="EMBL" id="CP039925">
    <property type="protein sequence ID" value="QCL98089.1"/>
    <property type="molecule type" value="Genomic_DNA"/>
</dbReference>
<dbReference type="Gene3D" id="2.40.50.100">
    <property type="match status" value="1"/>
</dbReference>
<evidence type="ECO:0000256" key="1">
    <source>
        <dbReference type="ARBA" id="ARBA00001938"/>
    </source>
</evidence>
<keyword evidence="4" id="KW-0808">Transferase</keyword>
<dbReference type="SUPFAM" id="SSF53474">
    <property type="entry name" value="alpha/beta-Hydrolases"/>
    <property type="match status" value="1"/>
</dbReference>
<sequence>MSLIEAVTVPKWGMTMTEGKITQWMVGEGDAIVRGQEILEIETTKVTNVVESAASGTLRRIVLKEGTTAPVGALAGVVTDDAATPDEIEAFIASYADRMGVGEEGDGTAIVPRSVAVGGGTVNLLEAGEGDKDVVLFLHGFGGDLTTWLFNQPEIAQTMRTIAVDLPGHGNSTPIAGPDVLSGITSAVLASIQDVESTRIHLVAHSFGGAVAASIAAREPSRIASVTLIAPIGLGKGISRDFLIDFIAAERRRPLQGVLERLFADPSKITNDMVEGTLRFKRLEGVSEALTEIAGVIANETGQVQAISETLSALSCPVLLIWGQNDQIVPLPRREDLPANVELRVIPSVGHMPQMEASSTVNEAIRENIQRG</sequence>
<dbReference type="AlphaFoldDB" id="A0A4D7Z5J3"/>
<dbReference type="InterPro" id="IPR000073">
    <property type="entry name" value="AB_hydrolase_1"/>
</dbReference>
<dbReference type="PANTHER" id="PTHR43689:SF8">
    <property type="entry name" value="ALPHA_BETA-HYDROLASES SUPERFAMILY PROTEIN"/>
    <property type="match status" value="1"/>
</dbReference>
<dbReference type="NCBIfam" id="NF011457">
    <property type="entry name" value="PRK14875.1"/>
    <property type="match status" value="1"/>
</dbReference>
<geneLocation type="plasmid" evidence="5">
    <name>patcfbp7129b</name>
</geneLocation>
<dbReference type="PROSITE" id="PS00189">
    <property type="entry name" value="LIPOYL"/>
    <property type="match status" value="1"/>
</dbReference>
<dbReference type="InterPro" id="IPR000089">
    <property type="entry name" value="Biotin_lipoyl"/>
</dbReference>
<dbReference type="InterPro" id="IPR029058">
    <property type="entry name" value="AB_hydrolase_fold"/>
</dbReference>
<name>A0A4D7Z5J3_AGRTU</name>
<comment type="cofactor">
    <cofactor evidence="1">
        <name>(R)-lipoate</name>
        <dbReference type="ChEBI" id="CHEBI:83088"/>
    </cofactor>
</comment>
<gene>
    <name evidence="4" type="ORF">CFBP7129_28265</name>
</gene>
<keyword evidence="4" id="KW-0614">Plasmid</keyword>
<evidence type="ECO:0000259" key="3">
    <source>
        <dbReference type="PROSITE" id="PS50968"/>
    </source>
</evidence>
<dbReference type="Proteomes" id="UP000298649">
    <property type="component" value="Plasmid pAtCFBP7129b"/>
</dbReference>
<accession>A0A4D7Z5J3</accession>
<dbReference type="RefSeq" id="WP_137006406.1">
    <property type="nucleotide sequence ID" value="NZ_CP039925.1"/>
</dbReference>
<dbReference type="InterPro" id="IPR011053">
    <property type="entry name" value="Single_hybrid_motif"/>
</dbReference>
<dbReference type="CDD" id="cd06849">
    <property type="entry name" value="lipoyl_domain"/>
    <property type="match status" value="1"/>
</dbReference>
<keyword evidence="2" id="KW-0450">Lipoyl</keyword>
<proteinExistence type="predicted"/>
<evidence type="ECO:0000256" key="2">
    <source>
        <dbReference type="ARBA" id="ARBA00022823"/>
    </source>
</evidence>
<dbReference type="Pfam" id="PF12697">
    <property type="entry name" value="Abhydrolase_6"/>
    <property type="match status" value="1"/>
</dbReference>
<dbReference type="PROSITE" id="PS50968">
    <property type="entry name" value="BIOTINYL_LIPOYL"/>
    <property type="match status" value="1"/>
</dbReference>
<dbReference type="GO" id="GO:0016740">
    <property type="term" value="F:transferase activity"/>
    <property type="evidence" value="ECO:0007669"/>
    <property type="project" value="UniProtKB-KW"/>
</dbReference>
<evidence type="ECO:0000313" key="5">
    <source>
        <dbReference type="Proteomes" id="UP000298649"/>
    </source>
</evidence>
<dbReference type="Pfam" id="PF00364">
    <property type="entry name" value="Biotin_lipoyl"/>
    <property type="match status" value="1"/>
</dbReference>
<dbReference type="InterPro" id="IPR003016">
    <property type="entry name" value="2-oxoA_DH_lipoyl-BS"/>
</dbReference>
<dbReference type="PANTHER" id="PTHR43689">
    <property type="entry name" value="HYDROLASE"/>
    <property type="match status" value="1"/>
</dbReference>
<dbReference type="Gene3D" id="3.40.50.1820">
    <property type="entry name" value="alpha/beta hydrolase"/>
    <property type="match status" value="1"/>
</dbReference>
<evidence type="ECO:0000313" key="4">
    <source>
        <dbReference type="EMBL" id="QCL98089.1"/>
    </source>
</evidence>
<feature type="domain" description="Lipoyl-binding" evidence="3">
    <location>
        <begin position="4"/>
        <end position="79"/>
    </location>
</feature>
<organism evidence="4 5">
    <name type="scientific">Agrobacterium tumefaciens</name>
    <dbReference type="NCBI Taxonomy" id="358"/>
    <lineage>
        <taxon>Bacteria</taxon>
        <taxon>Pseudomonadati</taxon>
        <taxon>Pseudomonadota</taxon>
        <taxon>Alphaproteobacteria</taxon>
        <taxon>Hyphomicrobiales</taxon>
        <taxon>Rhizobiaceae</taxon>
        <taxon>Rhizobium/Agrobacterium group</taxon>
        <taxon>Agrobacterium</taxon>
        <taxon>Agrobacterium tumefaciens complex</taxon>
    </lineage>
</organism>